<dbReference type="OrthoDB" id="2501249at2759"/>
<comment type="similarity">
    <text evidence="1">Belongs to the bacterial ribosomal protein bS21 family.</text>
</comment>
<gene>
    <name evidence="5" type="ORF">MICPUCDRAFT_43551</name>
</gene>
<keyword evidence="6" id="KW-1185">Reference proteome</keyword>
<evidence type="ECO:0000313" key="5">
    <source>
        <dbReference type="EMBL" id="EEH51520.1"/>
    </source>
</evidence>
<evidence type="ECO:0000256" key="2">
    <source>
        <dbReference type="ARBA" id="ARBA00022980"/>
    </source>
</evidence>
<dbReference type="GO" id="GO:0003735">
    <property type="term" value="F:structural constituent of ribosome"/>
    <property type="evidence" value="ECO:0007669"/>
    <property type="project" value="InterPro"/>
</dbReference>
<dbReference type="KEGG" id="mpp:MICPUCDRAFT_43551"/>
<dbReference type="GO" id="GO:1990904">
    <property type="term" value="C:ribonucleoprotein complex"/>
    <property type="evidence" value="ECO:0007669"/>
    <property type="project" value="UniProtKB-KW"/>
</dbReference>
<proteinExistence type="inferred from homology"/>
<keyword evidence="3" id="KW-0687">Ribonucleoprotein</keyword>
<dbReference type="GeneID" id="9689892"/>
<dbReference type="GO" id="GO:0005840">
    <property type="term" value="C:ribosome"/>
    <property type="evidence" value="ECO:0007669"/>
    <property type="project" value="UniProtKB-KW"/>
</dbReference>
<organism evidence="6">
    <name type="scientific">Micromonas pusilla (strain CCMP1545)</name>
    <name type="common">Picoplanktonic green alga</name>
    <dbReference type="NCBI Taxonomy" id="564608"/>
    <lineage>
        <taxon>Eukaryota</taxon>
        <taxon>Viridiplantae</taxon>
        <taxon>Chlorophyta</taxon>
        <taxon>Mamiellophyceae</taxon>
        <taxon>Mamiellales</taxon>
        <taxon>Mamiellaceae</taxon>
        <taxon>Micromonas</taxon>
    </lineage>
</organism>
<dbReference type="NCBIfam" id="TIGR00030">
    <property type="entry name" value="S21p"/>
    <property type="match status" value="1"/>
</dbReference>
<reference evidence="5 6" key="1">
    <citation type="journal article" date="2009" name="Science">
        <title>Green evolution and dynamic adaptations revealed by genomes of the marine picoeukaryotes Micromonas.</title>
        <authorList>
            <person name="Worden A.Z."/>
            <person name="Lee J.H."/>
            <person name="Mock T."/>
            <person name="Rouze P."/>
            <person name="Simmons M.P."/>
            <person name="Aerts A.L."/>
            <person name="Allen A.E."/>
            <person name="Cuvelier M.L."/>
            <person name="Derelle E."/>
            <person name="Everett M.V."/>
            <person name="Foulon E."/>
            <person name="Grimwood J."/>
            <person name="Gundlach H."/>
            <person name="Henrissat B."/>
            <person name="Napoli C."/>
            <person name="McDonald S.M."/>
            <person name="Parker M.S."/>
            <person name="Rombauts S."/>
            <person name="Salamov A."/>
            <person name="Von Dassow P."/>
            <person name="Badger J.H."/>
            <person name="Coutinho P.M."/>
            <person name="Demir E."/>
            <person name="Dubchak I."/>
            <person name="Gentemann C."/>
            <person name="Eikrem W."/>
            <person name="Gready J.E."/>
            <person name="John U."/>
            <person name="Lanier W."/>
            <person name="Lindquist E.A."/>
            <person name="Lucas S."/>
            <person name="Mayer K.F."/>
            <person name="Moreau H."/>
            <person name="Not F."/>
            <person name="Otillar R."/>
            <person name="Panaud O."/>
            <person name="Pangilinan J."/>
            <person name="Paulsen I."/>
            <person name="Piegu B."/>
            <person name="Poliakov A."/>
            <person name="Robbens S."/>
            <person name="Schmutz J."/>
            <person name="Toulza E."/>
            <person name="Wyss T."/>
            <person name="Zelensky A."/>
            <person name="Zhou K."/>
            <person name="Armbrust E.V."/>
            <person name="Bhattacharya D."/>
            <person name="Goodenough U.W."/>
            <person name="Van de Peer Y."/>
            <person name="Grigoriev I.V."/>
        </authorList>
    </citation>
    <scope>NUCLEOTIDE SEQUENCE [LARGE SCALE GENOMIC DNA]</scope>
    <source>
        <strain evidence="5 6">CCMP1545</strain>
    </source>
</reference>
<evidence type="ECO:0000256" key="3">
    <source>
        <dbReference type="ARBA" id="ARBA00023274"/>
    </source>
</evidence>
<dbReference type="InterPro" id="IPR038380">
    <property type="entry name" value="Ribosomal_bS21_sf"/>
</dbReference>
<dbReference type="GO" id="GO:0006412">
    <property type="term" value="P:translation"/>
    <property type="evidence" value="ECO:0007669"/>
    <property type="project" value="InterPro"/>
</dbReference>
<feature type="region of interest" description="Disordered" evidence="4">
    <location>
        <begin position="74"/>
        <end position="123"/>
    </location>
</feature>
<evidence type="ECO:0000256" key="4">
    <source>
        <dbReference type="SAM" id="MobiDB-lite"/>
    </source>
</evidence>
<dbReference type="Pfam" id="PF01165">
    <property type="entry name" value="Ribosomal_S21"/>
    <property type="match status" value="1"/>
</dbReference>
<feature type="compositionally biased region" description="Low complexity" evidence="4">
    <location>
        <begin position="76"/>
        <end position="106"/>
    </location>
</feature>
<sequence>MHRLLRGLARVSAASSAALARRSLAADAAATTSCRWRWTVATATATTTATATATTRVDHQTLFGAEANGRWTTTRSFASSSSARGDGDDAASSSSSSSFSPSSARPKMTRKEEEEYDEQIPRRLRGGGMHVLVRNDDVEQAIRKLSRAERDEGIAREFKKREYYLKPSAQRRLDKKEREHRQWKREMRKKLNWIVHRKARGF</sequence>
<dbReference type="EMBL" id="GG663751">
    <property type="protein sequence ID" value="EEH51520.1"/>
    <property type="molecule type" value="Genomic_DNA"/>
</dbReference>
<dbReference type="RefSeq" id="XP_003064615.1">
    <property type="nucleotide sequence ID" value="XM_003064569.1"/>
</dbReference>
<evidence type="ECO:0000313" key="6">
    <source>
        <dbReference type="Proteomes" id="UP000001876"/>
    </source>
</evidence>
<dbReference type="AlphaFoldDB" id="C1N9G7"/>
<evidence type="ECO:0000256" key="1">
    <source>
        <dbReference type="ARBA" id="ARBA00006640"/>
    </source>
</evidence>
<keyword evidence="2" id="KW-0689">Ribosomal protein</keyword>
<dbReference type="InterPro" id="IPR001911">
    <property type="entry name" value="Ribosomal_bS21"/>
</dbReference>
<name>C1N9G7_MICPC</name>
<dbReference type="Gene3D" id="1.20.5.1150">
    <property type="entry name" value="Ribosomal protein S8"/>
    <property type="match status" value="1"/>
</dbReference>
<accession>C1N9G7</accession>
<protein>
    <submittedName>
        <fullName evidence="5">Predicted protein</fullName>
    </submittedName>
</protein>
<dbReference type="Proteomes" id="UP000001876">
    <property type="component" value="Unassembled WGS sequence"/>
</dbReference>